<evidence type="ECO:0000313" key="2">
    <source>
        <dbReference type="Proteomes" id="UP000183200"/>
    </source>
</evidence>
<sequence>MKKYIALSLIVLALGCSSEQTDQVLLEKDRLSLVKSLTSDKIIVWKFGKIGLRSAGVQDTTMPQYQQHSKELQSVTGNLSKMSAGQKDIPVTDMILMYRDYRRIKNFIIETDEDIFPPVLDGVATVYGSPEEKQNFVKAVAKRSEADKVYLQNIEHAVLSVLVLATRDLGAEVSLYECSKTQPDKLPDSEMKTLLQYVRGFLFFSNRFYYLSEDEISNNIKWLEKNKEVDLPYTRAFFNWGKLNNEQTHTAFHGLNHLFRGFDRLMMERAVDEERALDDFESFLEDAHKLGIQNETVWSIESFVYLKRGKKKEAIASLTKLKTSALLTDSEKASVQESIDYLKTREPDAKLNGIYDKFFISKIATRYVMAVLAKVDWEKLLKENKVSHAEEILATIAQFKAISAGMQNMTSTQTITDQGKSLKDKGGKLLDKVTDFIK</sequence>
<dbReference type="EMBL" id="FNGY01000016">
    <property type="protein sequence ID" value="SDO55723.1"/>
    <property type="molecule type" value="Genomic_DNA"/>
</dbReference>
<dbReference type="Proteomes" id="UP000183200">
    <property type="component" value="Unassembled WGS sequence"/>
</dbReference>
<dbReference type="OrthoDB" id="742084at2"/>
<reference evidence="2" key="1">
    <citation type="submission" date="2016-10" db="EMBL/GenBank/DDBJ databases">
        <authorList>
            <person name="Varghese N."/>
            <person name="Submissions S."/>
        </authorList>
    </citation>
    <scope>NUCLEOTIDE SEQUENCE [LARGE SCALE GENOMIC DNA]</scope>
    <source>
        <strain evidence="2">DSM 19110</strain>
    </source>
</reference>
<dbReference type="RefSeq" id="WP_074612755.1">
    <property type="nucleotide sequence ID" value="NZ_FNGY01000016.1"/>
</dbReference>
<gene>
    <name evidence="1" type="ORF">SAMN05421820_11665</name>
</gene>
<organism evidence="1 2">
    <name type="scientific">Pedobacter steynii</name>
    <dbReference type="NCBI Taxonomy" id="430522"/>
    <lineage>
        <taxon>Bacteria</taxon>
        <taxon>Pseudomonadati</taxon>
        <taxon>Bacteroidota</taxon>
        <taxon>Sphingobacteriia</taxon>
        <taxon>Sphingobacteriales</taxon>
        <taxon>Sphingobacteriaceae</taxon>
        <taxon>Pedobacter</taxon>
    </lineage>
</organism>
<name>A0A1H0KIR8_9SPHI</name>
<keyword evidence="2" id="KW-1185">Reference proteome</keyword>
<proteinExistence type="predicted"/>
<evidence type="ECO:0000313" key="1">
    <source>
        <dbReference type="EMBL" id="SDO55723.1"/>
    </source>
</evidence>
<dbReference type="PROSITE" id="PS51257">
    <property type="entry name" value="PROKAR_LIPOPROTEIN"/>
    <property type="match status" value="1"/>
</dbReference>
<dbReference type="AlphaFoldDB" id="A0A1H0KIR8"/>
<protein>
    <submittedName>
        <fullName evidence="1">Uncharacterized protein</fullName>
    </submittedName>
</protein>
<accession>A0A1H0KIR8</accession>